<organism evidence="1 2">
    <name type="scientific">Pluteus cervinus</name>
    <dbReference type="NCBI Taxonomy" id="181527"/>
    <lineage>
        <taxon>Eukaryota</taxon>
        <taxon>Fungi</taxon>
        <taxon>Dikarya</taxon>
        <taxon>Basidiomycota</taxon>
        <taxon>Agaricomycotina</taxon>
        <taxon>Agaricomycetes</taxon>
        <taxon>Agaricomycetidae</taxon>
        <taxon>Agaricales</taxon>
        <taxon>Pluteineae</taxon>
        <taxon>Pluteaceae</taxon>
        <taxon>Pluteus</taxon>
    </lineage>
</organism>
<dbReference type="EMBL" id="ML208359">
    <property type="protein sequence ID" value="TFK68098.1"/>
    <property type="molecule type" value="Genomic_DNA"/>
</dbReference>
<evidence type="ECO:0000313" key="1">
    <source>
        <dbReference type="EMBL" id="TFK68098.1"/>
    </source>
</evidence>
<name>A0ACD3AQV3_9AGAR</name>
<evidence type="ECO:0000313" key="2">
    <source>
        <dbReference type="Proteomes" id="UP000308600"/>
    </source>
</evidence>
<dbReference type="Proteomes" id="UP000308600">
    <property type="component" value="Unassembled WGS sequence"/>
</dbReference>
<accession>A0ACD3AQV3</accession>
<proteinExistence type="predicted"/>
<reference evidence="1 2" key="1">
    <citation type="journal article" date="2019" name="Nat. Ecol. Evol.">
        <title>Megaphylogeny resolves global patterns of mushroom evolution.</title>
        <authorList>
            <person name="Varga T."/>
            <person name="Krizsan K."/>
            <person name="Foldi C."/>
            <person name="Dima B."/>
            <person name="Sanchez-Garcia M."/>
            <person name="Sanchez-Ramirez S."/>
            <person name="Szollosi G.J."/>
            <person name="Szarkandi J.G."/>
            <person name="Papp V."/>
            <person name="Albert L."/>
            <person name="Andreopoulos W."/>
            <person name="Angelini C."/>
            <person name="Antonin V."/>
            <person name="Barry K.W."/>
            <person name="Bougher N.L."/>
            <person name="Buchanan P."/>
            <person name="Buyck B."/>
            <person name="Bense V."/>
            <person name="Catcheside P."/>
            <person name="Chovatia M."/>
            <person name="Cooper J."/>
            <person name="Damon W."/>
            <person name="Desjardin D."/>
            <person name="Finy P."/>
            <person name="Geml J."/>
            <person name="Haridas S."/>
            <person name="Hughes K."/>
            <person name="Justo A."/>
            <person name="Karasinski D."/>
            <person name="Kautmanova I."/>
            <person name="Kiss B."/>
            <person name="Kocsube S."/>
            <person name="Kotiranta H."/>
            <person name="LaButti K.M."/>
            <person name="Lechner B.E."/>
            <person name="Liimatainen K."/>
            <person name="Lipzen A."/>
            <person name="Lukacs Z."/>
            <person name="Mihaltcheva S."/>
            <person name="Morgado L.N."/>
            <person name="Niskanen T."/>
            <person name="Noordeloos M.E."/>
            <person name="Ohm R.A."/>
            <person name="Ortiz-Santana B."/>
            <person name="Ovrebo C."/>
            <person name="Racz N."/>
            <person name="Riley R."/>
            <person name="Savchenko A."/>
            <person name="Shiryaev A."/>
            <person name="Soop K."/>
            <person name="Spirin V."/>
            <person name="Szebenyi C."/>
            <person name="Tomsovsky M."/>
            <person name="Tulloss R.E."/>
            <person name="Uehling J."/>
            <person name="Grigoriev I.V."/>
            <person name="Vagvolgyi C."/>
            <person name="Papp T."/>
            <person name="Martin F.M."/>
            <person name="Miettinen O."/>
            <person name="Hibbett D.S."/>
            <person name="Nagy L.G."/>
        </authorList>
    </citation>
    <scope>NUCLEOTIDE SEQUENCE [LARGE SCALE GENOMIC DNA]</scope>
    <source>
        <strain evidence="1 2">NL-1719</strain>
    </source>
</reference>
<protein>
    <submittedName>
        <fullName evidence="1">Uncharacterized protein</fullName>
    </submittedName>
</protein>
<keyword evidence="2" id="KW-1185">Reference proteome</keyword>
<gene>
    <name evidence="1" type="ORF">BDN72DRAFT_61092</name>
</gene>
<sequence>MFSCSFIGVALLYLVTLVAGSAPWQHLTLPNTNITFGYLDSGPVHGCDTYTTLVLLHGMGYNSIVFDKIRALAPANHVRIVAVNRRDYAPTSPLDTAELAVLSQGDSGSAAYLQQRGNEIGLFIDKWIQNNHIPTARPNGDGGVSLVGWSLGTVTATAFLAHLDTLPQATIKRLAPYFHNVLLHDTFATAVGFPNPPEFDISILLIPDPVARFQAFDGFVTAYYQNTDYNPATGSEFTLDYNTANPHKANTFSNISPSLKATMTDEPAYGGSETNVLLFSQAAYSELTRRALFDATLAKKLPNVKVRYYYAAETPGIMVLGCWDVTEAGPSYYNGVHARDINLHYGTSGNHFFFYDNPSYALQQYLHAINS</sequence>